<evidence type="ECO:0000256" key="4">
    <source>
        <dbReference type="ARBA" id="ARBA00022833"/>
    </source>
</evidence>
<dbReference type="PROSITE" id="PS50157">
    <property type="entry name" value="ZINC_FINGER_C2H2_2"/>
    <property type="match status" value="4"/>
</dbReference>
<evidence type="ECO:0000259" key="8">
    <source>
        <dbReference type="PROSITE" id="PS50157"/>
    </source>
</evidence>
<feature type="compositionally biased region" description="Basic and acidic residues" evidence="7">
    <location>
        <begin position="582"/>
        <end position="592"/>
    </location>
</feature>
<feature type="domain" description="C2H2-type" evidence="8">
    <location>
        <begin position="568"/>
        <end position="595"/>
    </location>
</feature>
<feature type="domain" description="C2H2-type" evidence="8">
    <location>
        <begin position="540"/>
        <end position="567"/>
    </location>
</feature>
<dbReference type="GO" id="GO:0005634">
    <property type="term" value="C:nucleus"/>
    <property type="evidence" value="ECO:0007669"/>
    <property type="project" value="InterPro"/>
</dbReference>
<dbReference type="Proteomes" id="UP000002358">
    <property type="component" value="Chromosome 3"/>
</dbReference>
<dbReference type="Pfam" id="PF00096">
    <property type="entry name" value="zf-C2H2"/>
    <property type="match status" value="1"/>
</dbReference>
<evidence type="ECO:0000256" key="6">
    <source>
        <dbReference type="PROSITE-ProRule" id="PRU01263"/>
    </source>
</evidence>
<evidence type="ECO:0000256" key="7">
    <source>
        <dbReference type="SAM" id="MobiDB-lite"/>
    </source>
</evidence>
<feature type="binding site" evidence="6">
    <location>
        <position position="10"/>
    </location>
    <ligand>
        <name>Zn(2+)</name>
        <dbReference type="ChEBI" id="CHEBI:29105"/>
    </ligand>
</feature>
<keyword evidence="4 6" id="KW-0862">Zinc</keyword>
<keyword evidence="3 5" id="KW-0863">Zinc-finger</keyword>
<feature type="region of interest" description="Disordered" evidence="7">
    <location>
        <begin position="582"/>
        <end position="603"/>
    </location>
</feature>
<dbReference type="Pfam" id="PF07776">
    <property type="entry name" value="zf-AD"/>
    <property type="match status" value="1"/>
</dbReference>
<keyword evidence="1 6" id="KW-0479">Metal-binding</keyword>
<dbReference type="InterPro" id="IPR036236">
    <property type="entry name" value="Znf_C2H2_sf"/>
</dbReference>
<dbReference type="PANTHER" id="PTHR24379">
    <property type="entry name" value="KRAB AND ZINC FINGER DOMAIN-CONTAINING"/>
    <property type="match status" value="1"/>
</dbReference>
<dbReference type="OrthoDB" id="7698399at2759"/>
<dbReference type="KEGG" id="nvi:100678971"/>
<feature type="region of interest" description="Disordered" evidence="7">
    <location>
        <begin position="216"/>
        <end position="244"/>
    </location>
</feature>
<evidence type="ECO:0000313" key="11">
    <source>
        <dbReference type="Proteomes" id="UP000002358"/>
    </source>
</evidence>
<dbReference type="GO" id="GO:0000981">
    <property type="term" value="F:DNA-binding transcription factor activity, RNA polymerase II-specific"/>
    <property type="evidence" value="ECO:0007669"/>
    <property type="project" value="TreeGrafter"/>
</dbReference>
<evidence type="ECO:0000259" key="9">
    <source>
        <dbReference type="PROSITE" id="PS51915"/>
    </source>
</evidence>
<proteinExistence type="predicted"/>
<dbReference type="SUPFAM" id="SSF57667">
    <property type="entry name" value="beta-beta-alpha zinc fingers"/>
    <property type="match status" value="4"/>
</dbReference>
<feature type="binding site" evidence="6">
    <location>
        <position position="56"/>
    </location>
    <ligand>
        <name>Zn(2+)</name>
        <dbReference type="ChEBI" id="CHEBI:29105"/>
    </ligand>
</feature>
<reference evidence="10" key="1">
    <citation type="submission" date="2021-01" db="UniProtKB">
        <authorList>
            <consortium name="EnsemblMetazoa"/>
        </authorList>
    </citation>
    <scope>IDENTIFICATION</scope>
</reference>
<dbReference type="RefSeq" id="XP_003425763.1">
    <property type="nucleotide sequence ID" value="XM_003425715.5"/>
</dbReference>
<dbReference type="GO" id="GO:0008270">
    <property type="term" value="F:zinc ion binding"/>
    <property type="evidence" value="ECO:0007669"/>
    <property type="project" value="UniProtKB-UniRule"/>
</dbReference>
<protein>
    <submittedName>
        <fullName evidence="10">Uncharacterized protein</fullName>
    </submittedName>
</protein>
<dbReference type="PANTHER" id="PTHR24379:SF127">
    <property type="entry name" value="BLOODY FINGERS-RELATED"/>
    <property type="match status" value="1"/>
</dbReference>
<evidence type="ECO:0000256" key="2">
    <source>
        <dbReference type="ARBA" id="ARBA00022737"/>
    </source>
</evidence>
<feature type="binding site" evidence="6">
    <location>
        <position position="13"/>
    </location>
    <ligand>
        <name>Zn(2+)</name>
        <dbReference type="ChEBI" id="CHEBI:29105"/>
    </ligand>
</feature>
<dbReference type="Gene3D" id="3.30.160.60">
    <property type="entry name" value="Classic Zinc Finger"/>
    <property type="match status" value="4"/>
</dbReference>
<evidence type="ECO:0000256" key="3">
    <source>
        <dbReference type="ARBA" id="ARBA00022771"/>
    </source>
</evidence>
<feature type="domain" description="ZAD" evidence="9">
    <location>
        <begin position="8"/>
        <end position="83"/>
    </location>
</feature>
<dbReference type="SUPFAM" id="SSF57716">
    <property type="entry name" value="Glucocorticoid receptor-like (DNA-binding domain)"/>
    <property type="match status" value="1"/>
</dbReference>
<evidence type="ECO:0000313" key="10">
    <source>
        <dbReference type="EnsemblMetazoa" id="XP_003425763"/>
    </source>
</evidence>
<dbReference type="SMART" id="SM00868">
    <property type="entry name" value="zf-AD"/>
    <property type="match status" value="1"/>
</dbReference>
<keyword evidence="2" id="KW-0677">Repeat</keyword>
<name>A0A7M7GCH9_NASVI</name>
<dbReference type="PROSITE" id="PS00028">
    <property type="entry name" value="ZINC_FINGER_C2H2_1"/>
    <property type="match status" value="8"/>
</dbReference>
<feature type="compositionally biased region" description="Low complexity" evidence="7">
    <location>
        <begin position="223"/>
        <end position="233"/>
    </location>
</feature>
<dbReference type="AlphaFoldDB" id="A0A7M7GCH9"/>
<dbReference type="InterPro" id="IPR012934">
    <property type="entry name" value="Znf_AD"/>
</dbReference>
<dbReference type="InParanoid" id="A0A7M7GCH9"/>
<accession>A0A7M7GCH9</accession>
<dbReference type="SMART" id="SM00355">
    <property type="entry name" value="ZnF_C2H2"/>
    <property type="match status" value="9"/>
</dbReference>
<dbReference type="PROSITE" id="PS51915">
    <property type="entry name" value="ZAD"/>
    <property type="match status" value="1"/>
</dbReference>
<feature type="binding site" evidence="6">
    <location>
        <position position="59"/>
    </location>
    <ligand>
        <name>Zn(2+)</name>
        <dbReference type="ChEBI" id="CHEBI:29105"/>
    </ligand>
</feature>
<feature type="domain" description="C2H2-type" evidence="8">
    <location>
        <begin position="456"/>
        <end position="483"/>
    </location>
</feature>
<sequence>MAENMWDQTCRTCLATCGELVPIFSNDYYVRNLPDKLFHTTRIEVLKNDNLPKMICKKCIFLVDSLYCFKDQCEMAEIKLKKSLKGAADGDRTYDSYILGKATDHSDAVSSSEEEYHIEYASEEARLEVEKARKRNRTPKSRLSRNSGVKVKSVEVLPAESKEFCQNVDDAGSSYKFQFSEIEDVNVSDSDTLYMSEESKRSVLNCMNNYDEPKYGTSEKSQFLKNQKQNQFQDKSESMKPKLKRKIDSDNNYNQLTKVPKKVMFKDTEEDLQFIEVSDNQDRMQDNYLLREANDENNTVVQINVIENSTGKIVQNYDIPVCKETPVKNSTESLVSFEFTKKSPDENVRKILETRMKSLIRQVILDIPEVCDICTEFFDSYQDVVKHKAMIHMNMNDEYFYCPVCQDKFFSNTDLLTHIDKHKDAHSYICSLCSCSLHTEDTMRSHLLSHINLRELKCELCARSFQRIQTLLNHCDTHLRAKELTCVFCSTVLNNKESLQKHINEFHKRPAAVVESQCEVCGLRLPESEKEEHAKTHTTYPCPYCERSFSIKANLRDHVYTHLGVQPYTCLVCEKAFDSQEERTQHMQEHMKPPQKPQLQKGGDQKKFRCRVCHEILVSRAAYGQHLKEKHWNSKQTVEILRELSESCMNEKLNETFTNDSSYT</sequence>
<dbReference type="GO" id="GO:0000977">
    <property type="term" value="F:RNA polymerase II transcription regulatory region sequence-specific DNA binding"/>
    <property type="evidence" value="ECO:0007669"/>
    <property type="project" value="TreeGrafter"/>
</dbReference>
<dbReference type="GeneID" id="100678971"/>
<keyword evidence="11" id="KW-1185">Reference proteome</keyword>
<feature type="domain" description="C2H2-type" evidence="8">
    <location>
        <begin position="400"/>
        <end position="427"/>
    </location>
</feature>
<dbReference type="Gene3D" id="3.40.1800.20">
    <property type="match status" value="1"/>
</dbReference>
<dbReference type="EnsemblMetazoa" id="XM_003425715">
    <property type="protein sequence ID" value="XP_003425763"/>
    <property type="gene ID" value="LOC100678971"/>
</dbReference>
<evidence type="ECO:0000256" key="1">
    <source>
        <dbReference type="ARBA" id="ARBA00022723"/>
    </source>
</evidence>
<evidence type="ECO:0000256" key="5">
    <source>
        <dbReference type="PROSITE-ProRule" id="PRU00042"/>
    </source>
</evidence>
<dbReference type="InterPro" id="IPR013087">
    <property type="entry name" value="Znf_C2H2_type"/>
</dbReference>
<organism evidence="10 11">
    <name type="scientific">Nasonia vitripennis</name>
    <name type="common">Parasitic wasp</name>
    <dbReference type="NCBI Taxonomy" id="7425"/>
    <lineage>
        <taxon>Eukaryota</taxon>
        <taxon>Metazoa</taxon>
        <taxon>Ecdysozoa</taxon>
        <taxon>Arthropoda</taxon>
        <taxon>Hexapoda</taxon>
        <taxon>Insecta</taxon>
        <taxon>Pterygota</taxon>
        <taxon>Neoptera</taxon>
        <taxon>Endopterygota</taxon>
        <taxon>Hymenoptera</taxon>
        <taxon>Apocrita</taxon>
        <taxon>Proctotrupomorpha</taxon>
        <taxon>Chalcidoidea</taxon>
        <taxon>Pteromalidae</taxon>
        <taxon>Pteromalinae</taxon>
        <taxon>Nasonia</taxon>
    </lineage>
</organism>